<dbReference type="KEGG" id="pzh:CX676_18015"/>
<sequence length="174" mass="19230">MTTLSVDIPVIETERLILREPRLSDLDAMIAFGVSDRTQYVGGKFEPWQSWGALNASIGHWITRGFGWWMLEDKASGQTAGRVGVGYHLDWPEPELGWHIYEGFESKGLAHEAALAARNHAQGQMGLGPLISLIDHGNIRSQRLAERLGAVIETPDFRIRGASCAIYRHPAGVV</sequence>
<dbReference type="GO" id="GO:0016747">
    <property type="term" value="F:acyltransferase activity, transferring groups other than amino-acyl groups"/>
    <property type="evidence" value="ECO:0007669"/>
    <property type="project" value="InterPro"/>
</dbReference>
<evidence type="ECO:0000313" key="3">
    <source>
        <dbReference type="Proteomes" id="UP000234530"/>
    </source>
</evidence>
<dbReference type="InterPro" id="IPR016181">
    <property type="entry name" value="Acyl_CoA_acyltransferase"/>
</dbReference>
<accession>A0A2H5F2N8</accession>
<keyword evidence="3" id="KW-1185">Reference proteome</keyword>
<reference evidence="2 3" key="1">
    <citation type="journal article" date="2013" name="Antonie Van Leeuwenhoek">
        <title>Paracoccus zhejiangensis sp. nov., isolated from activated sludge in wastewater-treatment system.</title>
        <authorList>
            <person name="Wu Z.G."/>
            <person name="Zhang D.F."/>
            <person name="Liu Y.L."/>
            <person name="Wang F."/>
            <person name="Jiang X."/>
            <person name="Li C."/>
            <person name="Li S.P."/>
            <person name="Hong Q."/>
            <person name="Li W.J."/>
        </authorList>
    </citation>
    <scope>NUCLEOTIDE SEQUENCE [LARGE SCALE GENOMIC DNA]</scope>
    <source>
        <strain evidence="2 3">J6</strain>
    </source>
</reference>
<feature type="domain" description="N-acetyltransferase" evidence="1">
    <location>
        <begin position="15"/>
        <end position="150"/>
    </location>
</feature>
<dbReference type="RefSeq" id="WP_101753792.1">
    <property type="nucleotide sequence ID" value="NZ_CP025430.1"/>
</dbReference>
<dbReference type="AlphaFoldDB" id="A0A2H5F2N8"/>
<dbReference type="Proteomes" id="UP000234530">
    <property type="component" value="Chromosome"/>
</dbReference>
<organism evidence="2 3">
    <name type="scientific">Paracoccus zhejiangensis</name>
    <dbReference type="NCBI Taxonomy" id="1077935"/>
    <lineage>
        <taxon>Bacteria</taxon>
        <taxon>Pseudomonadati</taxon>
        <taxon>Pseudomonadota</taxon>
        <taxon>Alphaproteobacteria</taxon>
        <taxon>Rhodobacterales</taxon>
        <taxon>Paracoccaceae</taxon>
        <taxon>Paracoccus</taxon>
    </lineage>
</organism>
<dbReference type="SUPFAM" id="SSF55729">
    <property type="entry name" value="Acyl-CoA N-acyltransferases (Nat)"/>
    <property type="match status" value="1"/>
</dbReference>
<dbReference type="OrthoDB" id="6293260at2"/>
<proteinExistence type="predicted"/>
<keyword evidence="2" id="KW-0808">Transferase</keyword>
<protein>
    <submittedName>
        <fullName evidence="2">N-acetyltransferase</fullName>
    </submittedName>
</protein>
<dbReference type="PANTHER" id="PTHR43792:SF1">
    <property type="entry name" value="N-ACETYLTRANSFERASE DOMAIN-CONTAINING PROTEIN"/>
    <property type="match status" value="1"/>
</dbReference>
<dbReference type="InterPro" id="IPR000182">
    <property type="entry name" value="GNAT_dom"/>
</dbReference>
<gene>
    <name evidence="2" type="ORF">CX676_18015</name>
</gene>
<evidence type="ECO:0000313" key="2">
    <source>
        <dbReference type="EMBL" id="AUH65820.1"/>
    </source>
</evidence>
<dbReference type="EMBL" id="CP025430">
    <property type="protein sequence ID" value="AUH65820.1"/>
    <property type="molecule type" value="Genomic_DNA"/>
</dbReference>
<dbReference type="PANTHER" id="PTHR43792">
    <property type="entry name" value="GNAT FAMILY, PUTATIVE (AFU_ORTHOLOGUE AFUA_3G00765)-RELATED-RELATED"/>
    <property type="match status" value="1"/>
</dbReference>
<dbReference type="InterPro" id="IPR051531">
    <property type="entry name" value="N-acetyltransferase"/>
</dbReference>
<evidence type="ECO:0000259" key="1">
    <source>
        <dbReference type="Pfam" id="PF13302"/>
    </source>
</evidence>
<name>A0A2H5F2N8_9RHOB</name>
<dbReference type="Pfam" id="PF13302">
    <property type="entry name" value="Acetyltransf_3"/>
    <property type="match status" value="1"/>
</dbReference>
<dbReference type="Gene3D" id="3.40.630.30">
    <property type="match status" value="1"/>
</dbReference>